<sequence length="149" mass="15637">MLPVIADPESLSSPGGSRASDSQFDVLADRRRRAVLRYLADTDGSASLSALADHLVAGPEAGADDGGALASAGDALFGTRRRVQISLRHSHVPKLADAGAVEFDHDANTVTLYERGVKLLERAGAVDEDGENGGRSQRVEAETELETTP</sequence>
<dbReference type="Gene3D" id="1.10.10.10">
    <property type="entry name" value="Winged helix-like DNA-binding domain superfamily/Winged helix DNA-binding domain"/>
    <property type="match status" value="1"/>
</dbReference>
<feature type="region of interest" description="Disordered" evidence="1">
    <location>
        <begin position="1"/>
        <end position="24"/>
    </location>
</feature>
<dbReference type="InterPro" id="IPR036388">
    <property type="entry name" value="WH-like_DNA-bd_sf"/>
</dbReference>
<dbReference type="PATRIC" id="fig|1227499.3.peg.4304"/>
<dbReference type="InterPro" id="IPR055768">
    <property type="entry name" value="DUF7344"/>
</dbReference>
<evidence type="ECO:0000313" key="4">
    <source>
        <dbReference type="Proteomes" id="UP000011602"/>
    </source>
</evidence>
<dbReference type="Pfam" id="PF24035">
    <property type="entry name" value="DUF7344"/>
    <property type="match status" value="1"/>
</dbReference>
<dbReference type="eggNOG" id="arCOG03828">
    <property type="taxonomic scope" value="Archaea"/>
</dbReference>
<feature type="region of interest" description="Disordered" evidence="1">
    <location>
        <begin position="124"/>
        <end position="149"/>
    </location>
</feature>
<feature type="compositionally biased region" description="Polar residues" evidence="1">
    <location>
        <begin position="10"/>
        <end position="23"/>
    </location>
</feature>
<keyword evidence="4" id="KW-1185">Reference proteome</keyword>
<gene>
    <name evidence="3" type="ORF">C493_20952</name>
</gene>
<feature type="domain" description="DUF7344" evidence="2">
    <location>
        <begin position="24"/>
        <end position="111"/>
    </location>
</feature>
<evidence type="ECO:0000256" key="1">
    <source>
        <dbReference type="SAM" id="MobiDB-lite"/>
    </source>
</evidence>
<evidence type="ECO:0000259" key="2">
    <source>
        <dbReference type="Pfam" id="PF24035"/>
    </source>
</evidence>
<accession>L9WI66</accession>
<dbReference type="EMBL" id="AOHZ01000098">
    <property type="protein sequence ID" value="ELY49205.1"/>
    <property type="molecule type" value="Genomic_DNA"/>
</dbReference>
<comment type="caution">
    <text evidence="3">The sequence shown here is derived from an EMBL/GenBank/DDBJ whole genome shotgun (WGS) entry which is preliminary data.</text>
</comment>
<dbReference type="AlphaFoldDB" id="L9WI66"/>
<proteinExistence type="predicted"/>
<evidence type="ECO:0000313" key="3">
    <source>
        <dbReference type="EMBL" id="ELY49205.1"/>
    </source>
</evidence>
<dbReference type="RefSeq" id="WP_007261439.1">
    <property type="nucleotide sequence ID" value="NZ_AOHZ01000098.1"/>
</dbReference>
<protein>
    <recommendedName>
        <fullName evidence="2">DUF7344 domain-containing protein</fullName>
    </recommendedName>
</protein>
<organism evidence="3 4">
    <name type="scientific">Natronolimnohabitans innermongolicus JCM 12255</name>
    <dbReference type="NCBI Taxonomy" id="1227499"/>
    <lineage>
        <taxon>Archaea</taxon>
        <taxon>Methanobacteriati</taxon>
        <taxon>Methanobacteriota</taxon>
        <taxon>Stenosarchaea group</taxon>
        <taxon>Halobacteria</taxon>
        <taxon>Halobacteriales</taxon>
        <taxon>Natrialbaceae</taxon>
        <taxon>Natronolimnohabitans</taxon>
    </lineage>
</organism>
<name>L9WI66_9EURY</name>
<reference evidence="3 4" key="1">
    <citation type="journal article" date="2014" name="PLoS Genet.">
        <title>Phylogenetically driven sequencing of extremely halophilic archaea reveals strategies for static and dynamic osmo-response.</title>
        <authorList>
            <person name="Becker E.A."/>
            <person name="Seitzer P.M."/>
            <person name="Tritt A."/>
            <person name="Larsen D."/>
            <person name="Krusor M."/>
            <person name="Yao A.I."/>
            <person name="Wu D."/>
            <person name="Madern D."/>
            <person name="Eisen J.A."/>
            <person name="Darling A.E."/>
            <person name="Facciotti M.T."/>
        </authorList>
    </citation>
    <scope>NUCLEOTIDE SEQUENCE [LARGE SCALE GENOMIC DNA]</scope>
    <source>
        <strain evidence="3 4">JCM 12255</strain>
    </source>
</reference>
<dbReference type="OrthoDB" id="247722at2157"/>
<dbReference type="Proteomes" id="UP000011602">
    <property type="component" value="Unassembled WGS sequence"/>
</dbReference>